<evidence type="ECO:0000313" key="1">
    <source>
        <dbReference type="EMBL" id="ABB44239.1"/>
    </source>
</evidence>
<evidence type="ECO:0000313" key="2">
    <source>
        <dbReference type="Proteomes" id="UP000002714"/>
    </source>
</evidence>
<keyword evidence="2" id="KW-1185">Reference proteome</keyword>
<evidence type="ECO:0008006" key="3">
    <source>
        <dbReference type="Google" id="ProtNLM"/>
    </source>
</evidence>
<reference evidence="1 2" key="1">
    <citation type="journal article" date="2008" name="Appl. Environ. Microbiol.">
        <title>Genome of the epsilonproteobacterial chemolithoautotroph Sulfurimonas denitrificans.</title>
        <authorList>
            <person name="Sievert S.M."/>
            <person name="Scott K.M."/>
            <person name="Klotz M.G."/>
            <person name="Chain P.S.G."/>
            <person name="Hauser L.J."/>
            <person name="Hemp J."/>
            <person name="Huegler M."/>
            <person name="Land M."/>
            <person name="Lapidus A."/>
            <person name="Larimer F.W."/>
            <person name="Lucas S."/>
            <person name="Malfatti S.A."/>
            <person name="Meyer F."/>
            <person name="Paulsen I.T."/>
            <person name="Ren Q."/>
            <person name="Simon J."/>
            <person name="Bailey K."/>
            <person name="Diaz E."/>
            <person name="Fitzpatrick K.A."/>
            <person name="Glover B."/>
            <person name="Gwatney N."/>
            <person name="Korajkic A."/>
            <person name="Long A."/>
            <person name="Mobberley J.M."/>
            <person name="Pantry S.N."/>
            <person name="Pazder G."/>
            <person name="Peterson S."/>
            <person name="Quintanilla J.D."/>
            <person name="Sprinkle R."/>
            <person name="Stephens J."/>
            <person name="Thomas P."/>
            <person name="Vaughn R."/>
            <person name="Weber M.J."/>
            <person name="Wooten L.L."/>
        </authorList>
    </citation>
    <scope>NUCLEOTIDE SEQUENCE [LARGE SCALE GENOMIC DNA]</scope>
    <source>
        <strain evidence="2">ATCC 33889 / DSM 1251</strain>
    </source>
</reference>
<dbReference type="Proteomes" id="UP000002714">
    <property type="component" value="Chromosome"/>
</dbReference>
<name>Q30RZ2_SULDN</name>
<proteinExistence type="predicted"/>
<dbReference type="eggNOG" id="COG0683">
    <property type="taxonomic scope" value="Bacteria"/>
</dbReference>
<dbReference type="AlphaFoldDB" id="Q30RZ2"/>
<protein>
    <recommendedName>
        <fullName evidence="3">Periplasmic protein</fullName>
    </recommendedName>
</protein>
<dbReference type="HOGENOM" id="CLU_051001_0_0_7"/>
<dbReference type="EMBL" id="CP000153">
    <property type="protein sequence ID" value="ABB44239.1"/>
    <property type="molecule type" value="Genomic_DNA"/>
</dbReference>
<dbReference type="KEGG" id="tdn:Suden_0961"/>
<organism evidence="1 2">
    <name type="scientific">Sulfurimonas denitrificans (strain ATCC 33889 / DSM 1251)</name>
    <name type="common">Thiomicrospira denitrificans (strain ATCC 33889 / DSM 1251)</name>
    <dbReference type="NCBI Taxonomy" id="326298"/>
    <lineage>
        <taxon>Bacteria</taxon>
        <taxon>Pseudomonadati</taxon>
        <taxon>Campylobacterota</taxon>
        <taxon>Epsilonproteobacteria</taxon>
        <taxon>Campylobacterales</taxon>
        <taxon>Sulfurimonadaceae</taxon>
        <taxon>Sulfurimonas</taxon>
    </lineage>
</organism>
<accession>Q30RZ2</accession>
<gene>
    <name evidence="1" type="ordered locus">Suden_0961</name>
</gene>
<dbReference type="STRING" id="326298.Suden_0961"/>
<sequence length="406" mass="46520">MNQKEPYMIKLLFLTLLLLPIALFSKGTQLSDIPLPETAVLNLDPYPCDEACVQKYLKDGFIFSYLSYQDVETQNTFLSKEKVYYAPVIKNESTQEKKKIRIALLMPYKTIGRYAASTTNASFAYLISREAPFELKSYKIEDENYEEIKKALDKIKSDGFEYVIAPMTQAGEKIISSINPKINIYFPTINKKDTQNSSEYLYYGGIDYRAQIDILLKLSSSLLVIFYDNSEVAQQLSLYEEFSFKQSGGSSVVKFEIPQQITNLEKQIKNNHKISGGSFFLNTPIVKSGMIMSQLTLYDTNIANILSTQANYNPLLLSMTQYQDRKEMIIANSITINNDLLIETNSILQNDIVYDWINYTTTVGIDYFSHVLNGEKRHYDIAVNSNQMIYPIKLIQPSVSRFIPYN</sequence>